<name>A0ABN9YKU8_9LACO</name>
<keyword evidence="4" id="KW-1185">Reference proteome</keyword>
<dbReference type="InterPro" id="IPR034829">
    <property type="entry name" value="DnaD-like_sf"/>
</dbReference>
<dbReference type="Proteomes" id="UP001314261">
    <property type="component" value="Unassembled WGS sequence"/>
</dbReference>
<feature type="compositionally biased region" description="Basic and acidic residues" evidence="1">
    <location>
        <begin position="166"/>
        <end position="176"/>
    </location>
</feature>
<dbReference type="EMBL" id="CAUZLR010000001">
    <property type="protein sequence ID" value="CAK1229815.1"/>
    <property type="molecule type" value="Genomic_DNA"/>
</dbReference>
<dbReference type="RefSeq" id="WP_187753355.1">
    <property type="nucleotide sequence ID" value="NZ_CAUZLR010000001.1"/>
</dbReference>
<dbReference type="InterPro" id="IPR010724">
    <property type="entry name" value="RepA_N"/>
</dbReference>
<feature type="region of interest" description="Disordered" evidence="1">
    <location>
        <begin position="127"/>
        <end position="196"/>
    </location>
</feature>
<protein>
    <recommendedName>
        <fullName evidence="2">Replication initiator A N-terminal domain-containing protein</fullName>
    </recommendedName>
</protein>
<gene>
    <name evidence="3" type="ORF">R54839_PPFHFPJH_00374</name>
</gene>
<evidence type="ECO:0000313" key="4">
    <source>
        <dbReference type="Proteomes" id="UP001314261"/>
    </source>
</evidence>
<evidence type="ECO:0000259" key="2">
    <source>
        <dbReference type="Pfam" id="PF06970"/>
    </source>
</evidence>
<evidence type="ECO:0000256" key="1">
    <source>
        <dbReference type="SAM" id="MobiDB-lite"/>
    </source>
</evidence>
<organism evidence="3 4">
    <name type="scientific">Fructobacillus fructosus</name>
    <dbReference type="NCBI Taxonomy" id="1631"/>
    <lineage>
        <taxon>Bacteria</taxon>
        <taxon>Bacillati</taxon>
        <taxon>Bacillota</taxon>
        <taxon>Bacilli</taxon>
        <taxon>Lactobacillales</taxon>
        <taxon>Lactobacillaceae</taxon>
        <taxon>Fructobacillus</taxon>
    </lineage>
</organism>
<sequence>MQRISIQHIQSFEQFYRIPKVFFTAEKYKNMKLESKTAYAILRDRFELSLKNGWIDNDDKVFFIYSVQKLGEILGCGKSKVIAIKQDLAKHGLLEEERQGLNQPNRLYIGLVDKIDLENMANPLVKPDVLNSDHRKSEKQTTGSLKIRRPVVSKSDPNDTENSDTDLNHTENKSFENNDDELNIFNKQNKPSSIDQKTKSDVDLLAEQYCDNTNGKITPIKKRKLAELVNRFGGLLVSEAITKAALNDSKSLIYIERVCESMSQEEHNRLFNF</sequence>
<reference evidence="3 4" key="1">
    <citation type="submission" date="2023-10" db="EMBL/GenBank/DDBJ databases">
        <authorList>
            <person name="Botero Cardona J."/>
        </authorList>
    </citation>
    <scope>NUCLEOTIDE SEQUENCE [LARGE SCALE GENOMIC DNA]</scope>
    <source>
        <strain evidence="3 4">R-54839</strain>
    </source>
</reference>
<accession>A0ABN9YKU8</accession>
<dbReference type="Gene3D" id="1.10.10.630">
    <property type="entry name" value="DnaD domain-like"/>
    <property type="match status" value="1"/>
</dbReference>
<evidence type="ECO:0000313" key="3">
    <source>
        <dbReference type="EMBL" id="CAK1229815.1"/>
    </source>
</evidence>
<dbReference type="Pfam" id="PF06970">
    <property type="entry name" value="RepA_N"/>
    <property type="match status" value="1"/>
</dbReference>
<feature type="compositionally biased region" description="Polar residues" evidence="1">
    <location>
        <begin position="185"/>
        <end position="195"/>
    </location>
</feature>
<proteinExistence type="predicted"/>
<comment type="caution">
    <text evidence="3">The sequence shown here is derived from an EMBL/GenBank/DDBJ whole genome shotgun (WGS) entry which is preliminary data.</text>
</comment>
<feature type="domain" description="Replication initiator A N-terminal" evidence="2">
    <location>
        <begin position="14"/>
        <end position="88"/>
    </location>
</feature>